<evidence type="ECO:0000313" key="2">
    <source>
        <dbReference type="EMBL" id="CDK26070.1"/>
    </source>
</evidence>
<feature type="chain" id="PRO_5004878624" description="Secreted protein" evidence="1">
    <location>
        <begin position="22"/>
        <end position="117"/>
    </location>
</feature>
<proteinExistence type="predicted"/>
<gene>
    <name evidence="2" type="ORF">KUCA_T00002041001</name>
</gene>
<keyword evidence="1" id="KW-0732">Signal</keyword>
<feature type="signal peptide" evidence="1">
    <location>
        <begin position="1"/>
        <end position="21"/>
    </location>
</feature>
<dbReference type="Proteomes" id="UP000019384">
    <property type="component" value="Unassembled WGS sequence"/>
</dbReference>
<sequence length="117" mass="13294">MMVASWIRILGQRIHLCLVTACPFRSRRATTAGDDRHRLVPYSQQIRQSIIELACLSRKVSMLPPIAFFSCWNISCRESRGEILSRPICSGDGHVKVFWGQSDQRITCSINLNSTKN</sequence>
<evidence type="ECO:0000256" key="1">
    <source>
        <dbReference type="SAM" id="SignalP"/>
    </source>
</evidence>
<dbReference type="EMBL" id="HG793126">
    <property type="protein sequence ID" value="CDK26070.1"/>
    <property type="molecule type" value="Genomic_DNA"/>
</dbReference>
<protein>
    <recommendedName>
        <fullName evidence="4">Secreted protein</fullName>
    </recommendedName>
</protein>
<dbReference type="HOGENOM" id="CLU_2085185_0_0_1"/>
<keyword evidence="3" id="KW-1185">Reference proteome</keyword>
<organism evidence="2 3">
    <name type="scientific">Kuraishia capsulata CBS 1993</name>
    <dbReference type="NCBI Taxonomy" id="1382522"/>
    <lineage>
        <taxon>Eukaryota</taxon>
        <taxon>Fungi</taxon>
        <taxon>Dikarya</taxon>
        <taxon>Ascomycota</taxon>
        <taxon>Saccharomycotina</taxon>
        <taxon>Pichiomycetes</taxon>
        <taxon>Pichiales</taxon>
        <taxon>Pichiaceae</taxon>
        <taxon>Kuraishia</taxon>
    </lineage>
</organism>
<reference evidence="2" key="1">
    <citation type="submission" date="2013-12" db="EMBL/GenBank/DDBJ databases">
        <authorList>
            <person name="Genoscope - CEA"/>
        </authorList>
    </citation>
    <scope>NUCLEOTIDE SEQUENCE</scope>
    <source>
        <strain evidence="2">CBS 1993</strain>
    </source>
</reference>
<dbReference type="RefSeq" id="XP_022458079.1">
    <property type="nucleotide sequence ID" value="XM_022604282.1"/>
</dbReference>
<evidence type="ECO:0008006" key="4">
    <source>
        <dbReference type="Google" id="ProtNLM"/>
    </source>
</evidence>
<name>W6MV48_9ASCO</name>
<accession>W6MV48</accession>
<dbReference type="GeneID" id="34519467"/>
<evidence type="ECO:0000313" key="3">
    <source>
        <dbReference type="Proteomes" id="UP000019384"/>
    </source>
</evidence>
<reference evidence="2" key="2">
    <citation type="submission" date="2014-02" db="EMBL/GenBank/DDBJ databases">
        <title>Complete DNA sequence of /Kuraishia capsulata/ illustrates novel genomic features among budding yeasts (/Saccharomycotina/).</title>
        <authorList>
            <person name="Morales L."/>
            <person name="Noel B."/>
            <person name="Porcel B."/>
            <person name="Marcet-Houben M."/>
            <person name="Hullo M-F."/>
            <person name="Sacerdot C."/>
            <person name="Tekaia F."/>
            <person name="Leh-Louis V."/>
            <person name="Despons L."/>
            <person name="Khanna V."/>
            <person name="Aury J-M."/>
            <person name="Barbe V."/>
            <person name="Couloux A."/>
            <person name="Labadie K."/>
            <person name="Pelletier E."/>
            <person name="Souciet J-L."/>
            <person name="Boekhout T."/>
            <person name="Gabaldon T."/>
            <person name="Wincker P."/>
            <person name="Dujon B."/>
        </authorList>
    </citation>
    <scope>NUCLEOTIDE SEQUENCE</scope>
    <source>
        <strain evidence="2">CBS 1993</strain>
    </source>
</reference>
<dbReference type="AlphaFoldDB" id="W6MV48"/>